<dbReference type="EMBL" id="AZHD01000003">
    <property type="protein sequence ID" value="OAA65307.1"/>
    <property type="molecule type" value="Genomic_DNA"/>
</dbReference>
<dbReference type="OrthoDB" id="5073671at2759"/>
<proteinExistence type="predicted"/>
<keyword evidence="2" id="KW-1185">Reference proteome</keyword>
<evidence type="ECO:0000313" key="1">
    <source>
        <dbReference type="EMBL" id="OAA65307.1"/>
    </source>
</evidence>
<protein>
    <submittedName>
        <fullName evidence="1">Uncharacterized protein</fullName>
    </submittedName>
</protein>
<evidence type="ECO:0000313" key="2">
    <source>
        <dbReference type="Proteomes" id="UP000076874"/>
    </source>
</evidence>
<organism evidence="1 2">
    <name type="scientific">Niveomyces insectorum RCEF 264</name>
    <dbReference type="NCBI Taxonomy" id="1081102"/>
    <lineage>
        <taxon>Eukaryota</taxon>
        <taxon>Fungi</taxon>
        <taxon>Dikarya</taxon>
        <taxon>Ascomycota</taxon>
        <taxon>Pezizomycotina</taxon>
        <taxon>Sordariomycetes</taxon>
        <taxon>Hypocreomycetidae</taxon>
        <taxon>Hypocreales</taxon>
        <taxon>Cordycipitaceae</taxon>
        <taxon>Niveomyces</taxon>
    </lineage>
</organism>
<dbReference type="STRING" id="1081102.A0A167XRW1"/>
<reference evidence="1 2" key="1">
    <citation type="journal article" date="2016" name="Genome Biol. Evol.">
        <title>Divergent and convergent evolution of fungal pathogenicity.</title>
        <authorList>
            <person name="Shang Y."/>
            <person name="Xiao G."/>
            <person name="Zheng P."/>
            <person name="Cen K."/>
            <person name="Zhan S."/>
            <person name="Wang C."/>
        </authorList>
    </citation>
    <scope>NUCLEOTIDE SEQUENCE [LARGE SCALE GENOMIC DNA]</scope>
    <source>
        <strain evidence="1 2">RCEF 264</strain>
    </source>
</reference>
<accession>A0A167XRW1</accession>
<dbReference type="AlphaFoldDB" id="A0A167XRW1"/>
<name>A0A167XRW1_9HYPO</name>
<gene>
    <name evidence="1" type="ORF">SPI_02094</name>
</gene>
<comment type="caution">
    <text evidence="1">The sequence shown here is derived from an EMBL/GenBank/DDBJ whole genome shotgun (WGS) entry which is preliminary data.</text>
</comment>
<sequence>MDPSLARVEFPTVMNIYSSWSHPKHFYICGDTKDEKLFYIEIHTGVSGKGLLGNAHGYEFHRGPTKEDPVVAAVGYESYQAASMYQFNSDSVVVLPPYDPYNPKSTFMTAEKMPASTTPEKRAVFSFSIEVGRKMLREKFEWRQFNKDEDTNAEVGGFKLVRLSPRYWRSGSNSDGGKSNSPTKAAEDNSEVVAILAWTKGWFGHSNVLSTHPFTLRLVGSGKLGHFGNRWALMTVLTALRIYDLHKIGRTKYTSIRIGEKLRRGDAHDQSREKPSNLNK</sequence>
<dbReference type="Proteomes" id="UP000076874">
    <property type="component" value="Unassembled WGS sequence"/>
</dbReference>